<feature type="transmembrane region" description="Helical" evidence="7">
    <location>
        <begin position="194"/>
        <end position="212"/>
    </location>
</feature>
<dbReference type="CDD" id="cd13132">
    <property type="entry name" value="MATE_eukaryotic"/>
    <property type="match status" value="1"/>
</dbReference>
<evidence type="ECO:0000256" key="4">
    <source>
        <dbReference type="ARBA" id="ARBA00022989"/>
    </source>
</evidence>
<feature type="transmembrane region" description="Helical" evidence="7">
    <location>
        <begin position="373"/>
        <end position="394"/>
    </location>
</feature>
<feature type="transmembrane region" description="Helical" evidence="7">
    <location>
        <begin position="415"/>
        <end position="433"/>
    </location>
</feature>
<feature type="compositionally biased region" description="Basic residues" evidence="6">
    <location>
        <begin position="62"/>
        <end position="71"/>
    </location>
</feature>
<evidence type="ECO:0000256" key="1">
    <source>
        <dbReference type="ARBA" id="ARBA00004141"/>
    </source>
</evidence>
<evidence type="ECO:0000313" key="8">
    <source>
        <dbReference type="EMBL" id="PWN87946.1"/>
    </source>
</evidence>
<dbReference type="FunCoup" id="A0A316YFU2">
    <property type="interactions" value="88"/>
</dbReference>
<dbReference type="InterPro" id="IPR045069">
    <property type="entry name" value="MATE_euk"/>
</dbReference>
<dbReference type="RefSeq" id="XP_025375144.1">
    <property type="nucleotide sequence ID" value="XM_025518972.1"/>
</dbReference>
<dbReference type="PANTHER" id="PTHR11206">
    <property type="entry name" value="MULTIDRUG RESISTANCE PROTEIN"/>
    <property type="match status" value="1"/>
</dbReference>
<dbReference type="STRING" id="215250.A0A316YFU2"/>
<evidence type="ECO:0000256" key="3">
    <source>
        <dbReference type="ARBA" id="ARBA00022692"/>
    </source>
</evidence>
<dbReference type="GO" id="GO:0016020">
    <property type="term" value="C:membrane"/>
    <property type="evidence" value="ECO:0007669"/>
    <property type="project" value="UniProtKB-SubCell"/>
</dbReference>
<evidence type="ECO:0000256" key="5">
    <source>
        <dbReference type="ARBA" id="ARBA00023136"/>
    </source>
</evidence>
<keyword evidence="9" id="KW-1185">Reference proteome</keyword>
<dbReference type="GO" id="GO:0015297">
    <property type="term" value="F:antiporter activity"/>
    <property type="evidence" value="ECO:0007669"/>
    <property type="project" value="InterPro"/>
</dbReference>
<feature type="region of interest" description="Disordered" evidence="6">
    <location>
        <begin position="1"/>
        <end position="90"/>
    </location>
</feature>
<dbReference type="GO" id="GO:1990961">
    <property type="term" value="P:xenobiotic detoxification by transmembrane export across the plasma membrane"/>
    <property type="evidence" value="ECO:0007669"/>
    <property type="project" value="InterPro"/>
</dbReference>
<dbReference type="InterPro" id="IPR002528">
    <property type="entry name" value="MATE_fam"/>
</dbReference>
<keyword evidence="4 7" id="KW-1133">Transmembrane helix</keyword>
<feature type="region of interest" description="Disordered" evidence="6">
    <location>
        <begin position="554"/>
        <end position="574"/>
    </location>
</feature>
<evidence type="ECO:0000256" key="2">
    <source>
        <dbReference type="ARBA" id="ARBA00010199"/>
    </source>
</evidence>
<organism evidence="8 9">
    <name type="scientific">Acaromyces ingoldii</name>
    <dbReference type="NCBI Taxonomy" id="215250"/>
    <lineage>
        <taxon>Eukaryota</taxon>
        <taxon>Fungi</taxon>
        <taxon>Dikarya</taxon>
        <taxon>Basidiomycota</taxon>
        <taxon>Ustilaginomycotina</taxon>
        <taxon>Exobasidiomycetes</taxon>
        <taxon>Exobasidiales</taxon>
        <taxon>Cryptobasidiaceae</taxon>
        <taxon>Acaromyces</taxon>
    </lineage>
</organism>
<dbReference type="AlphaFoldDB" id="A0A316YFU2"/>
<comment type="subcellular location">
    <subcellularLocation>
        <location evidence="1">Membrane</location>
        <topology evidence="1">Multi-pass membrane protein</topology>
    </subcellularLocation>
</comment>
<feature type="compositionally biased region" description="Low complexity" evidence="6">
    <location>
        <begin position="561"/>
        <end position="574"/>
    </location>
</feature>
<feature type="transmembrane region" description="Helical" evidence="7">
    <location>
        <begin position="224"/>
        <end position="246"/>
    </location>
</feature>
<proteinExistence type="inferred from homology"/>
<feature type="transmembrane region" description="Helical" evidence="7">
    <location>
        <begin position="453"/>
        <end position="475"/>
    </location>
</feature>
<evidence type="ECO:0000256" key="6">
    <source>
        <dbReference type="SAM" id="MobiDB-lite"/>
    </source>
</evidence>
<feature type="transmembrane region" description="Helical" evidence="7">
    <location>
        <begin position="514"/>
        <end position="535"/>
    </location>
</feature>
<feature type="compositionally biased region" description="Low complexity" evidence="6">
    <location>
        <begin position="47"/>
        <end position="61"/>
    </location>
</feature>
<keyword evidence="3 7" id="KW-0812">Transmembrane</keyword>
<evidence type="ECO:0000256" key="7">
    <source>
        <dbReference type="SAM" id="Phobius"/>
    </source>
</evidence>
<accession>A0A316YFU2</accession>
<dbReference type="EMBL" id="KZ819639">
    <property type="protein sequence ID" value="PWN87946.1"/>
    <property type="molecule type" value="Genomic_DNA"/>
</dbReference>
<dbReference type="GO" id="GO:0042910">
    <property type="term" value="F:xenobiotic transmembrane transporter activity"/>
    <property type="evidence" value="ECO:0007669"/>
    <property type="project" value="InterPro"/>
</dbReference>
<sequence>MPRHQSAGWLTPAAHHEGASSSSPLADAARETSPLLQAGAHSGYGGTATASISTGASTGNGHHNHTVHRRPSLVGGAASGWDRTAPGLPGQETLDELAHEAAQQPGPRRELAVLLAYSAPIWATHVLELSLNVVSVFSLGHLGTTELAAASLSSMTANVTGFSVLSGFISALDSVLPAAYSHAPKTVGLWTQRAAVISAVLLVPISAIWLASEQILGLLGQEEQVAALASLYLRILVLGLPGYACFEICRRYLQAQGLMHAPTVVLFVASPLNAVLNYLLVWGPPSVRLGFIGAPIASVVSTWLMALLCLLQCYVAPRIAWAGWSRRAFSGLSPLVNLGLAGTLAICSEWWSWEIVGLVTTRLGTVALAAQSVLLVSSSITYQLPFALSVAAAVRVGNHLGAGQAHAANVASNMSMLLSLACGAFNSALFLAFRNQWGYWFTEDRAVIDLVYAILPLLALFQVADGICGVAGGVLRGTGRQAQGAVANLVGYYLIGIPLGFFLTFGPWQWGLAGLWIGLTVALLFASLAMGLVLGCTDWRYEVHKTFVRMGVDDDGPTPKPASNHAPAAAPAEP</sequence>
<keyword evidence="5 7" id="KW-0472">Membrane</keyword>
<dbReference type="NCBIfam" id="TIGR00797">
    <property type="entry name" value="matE"/>
    <property type="match status" value="1"/>
</dbReference>
<feature type="transmembrane region" description="Helical" evidence="7">
    <location>
        <begin position="335"/>
        <end position="353"/>
    </location>
</feature>
<feature type="transmembrane region" description="Helical" evidence="7">
    <location>
        <begin position="487"/>
        <end position="508"/>
    </location>
</feature>
<dbReference type="OrthoDB" id="2126698at2759"/>
<dbReference type="Proteomes" id="UP000245768">
    <property type="component" value="Unassembled WGS sequence"/>
</dbReference>
<feature type="transmembrane region" description="Helical" evidence="7">
    <location>
        <begin position="292"/>
        <end position="315"/>
    </location>
</feature>
<feature type="transmembrane region" description="Helical" evidence="7">
    <location>
        <begin position="258"/>
        <end position="280"/>
    </location>
</feature>
<evidence type="ECO:0000313" key="9">
    <source>
        <dbReference type="Proteomes" id="UP000245768"/>
    </source>
</evidence>
<dbReference type="GeneID" id="37040888"/>
<reference evidence="8" key="1">
    <citation type="journal article" date="2018" name="Mol. Biol. Evol.">
        <title>Broad Genomic Sampling Reveals a Smut Pathogenic Ancestry of the Fungal Clade Ustilaginomycotina.</title>
        <authorList>
            <person name="Kijpornyongpan T."/>
            <person name="Mondo S.J."/>
            <person name="Barry K."/>
            <person name="Sandor L."/>
            <person name="Lee J."/>
            <person name="Lipzen A."/>
            <person name="Pangilinan J."/>
            <person name="LaButti K."/>
            <person name="Hainaut M."/>
            <person name="Henrissat B."/>
            <person name="Grigoriev I.V."/>
            <person name="Spatafora J.W."/>
            <person name="Aime M.C."/>
        </authorList>
    </citation>
    <scope>NUCLEOTIDE SEQUENCE [LARGE SCALE GENOMIC DNA]</scope>
    <source>
        <strain evidence="8">MCA 4198</strain>
    </source>
</reference>
<gene>
    <name evidence="8" type="ORF">FA10DRAFT_234097</name>
</gene>
<name>A0A316YFU2_9BASI</name>
<protein>
    <submittedName>
        <fullName evidence="8">MATE efflux family protein</fullName>
    </submittedName>
</protein>
<dbReference type="InParanoid" id="A0A316YFU2"/>
<dbReference type="Pfam" id="PF01554">
    <property type="entry name" value="MatE"/>
    <property type="match status" value="2"/>
</dbReference>
<comment type="similarity">
    <text evidence="2">Belongs to the multi antimicrobial extrusion (MATE) (TC 2.A.66.1) family.</text>
</comment>